<evidence type="ECO:0000313" key="1">
    <source>
        <dbReference type="EMBL" id="KKK81326.1"/>
    </source>
</evidence>
<sequence length="97" mass="10269">MKHLRRFAVVGLALALAGCGTNLGQQVTLSDARATCVAWDGTVNALAYFNEFVLFAEALRDDGLPESAFMGVMFGECEPNDAGCVSCVTHLAAAVWN</sequence>
<dbReference type="EMBL" id="LAZR01053172">
    <property type="protein sequence ID" value="KKK81326.1"/>
    <property type="molecule type" value="Genomic_DNA"/>
</dbReference>
<evidence type="ECO:0008006" key="2">
    <source>
        <dbReference type="Google" id="ProtNLM"/>
    </source>
</evidence>
<name>A0A0F9BA56_9ZZZZ</name>
<reference evidence="1" key="1">
    <citation type="journal article" date="2015" name="Nature">
        <title>Complex archaea that bridge the gap between prokaryotes and eukaryotes.</title>
        <authorList>
            <person name="Spang A."/>
            <person name="Saw J.H."/>
            <person name="Jorgensen S.L."/>
            <person name="Zaremba-Niedzwiedzka K."/>
            <person name="Martijn J."/>
            <person name="Lind A.E."/>
            <person name="van Eijk R."/>
            <person name="Schleper C."/>
            <person name="Guy L."/>
            <person name="Ettema T.J."/>
        </authorList>
    </citation>
    <scope>NUCLEOTIDE SEQUENCE</scope>
</reference>
<accession>A0A0F9BA56</accession>
<protein>
    <recommendedName>
        <fullName evidence="2">Lipoprotein</fullName>
    </recommendedName>
</protein>
<proteinExistence type="predicted"/>
<dbReference type="PROSITE" id="PS51257">
    <property type="entry name" value="PROKAR_LIPOPROTEIN"/>
    <property type="match status" value="1"/>
</dbReference>
<organism evidence="1">
    <name type="scientific">marine sediment metagenome</name>
    <dbReference type="NCBI Taxonomy" id="412755"/>
    <lineage>
        <taxon>unclassified sequences</taxon>
        <taxon>metagenomes</taxon>
        <taxon>ecological metagenomes</taxon>
    </lineage>
</organism>
<comment type="caution">
    <text evidence="1">The sequence shown here is derived from an EMBL/GenBank/DDBJ whole genome shotgun (WGS) entry which is preliminary data.</text>
</comment>
<dbReference type="AlphaFoldDB" id="A0A0F9BA56"/>
<gene>
    <name evidence="1" type="ORF">LCGC14_2814590</name>
</gene>